<feature type="signal peptide" evidence="1">
    <location>
        <begin position="1"/>
        <end position="31"/>
    </location>
</feature>
<evidence type="ECO:0000313" key="2">
    <source>
        <dbReference type="EMBL" id="UTI64938.1"/>
    </source>
</evidence>
<dbReference type="Proteomes" id="UP001056035">
    <property type="component" value="Chromosome"/>
</dbReference>
<evidence type="ECO:0000256" key="1">
    <source>
        <dbReference type="SAM" id="SignalP"/>
    </source>
</evidence>
<sequence>MGARRIVNRGVRTLALGVFVALLAPAGTALADTPAERLAAAAGDVTGATASRFGALDDQGASLDGLKVIQAGGTYLGVYHAVAGPSFAVHLATSTDLLHWTRRATLDTDSSQATIEPVPGGGFLVAYEKGFTADVLPVVGLPPQLSTVQGLIGRARVRLRYYRTLATLLTGHPARQFTAPRTLALTAEGTPDIQSVTLKHGRIGRSTITLGLHYFANTTGDLFPDADRQATATLTNFLVWKEQDAAAINTAFLTTPRWHAGFTGPPTGNFGDRDGIVLDGAPLALHETQYTAGRFATWRLFLRETDSNRVTPLEVRTPGGSRAFGNPTVTAVTDPAGRPALLFSMFVFSEAAAPGEAGELVFYRER</sequence>
<protein>
    <recommendedName>
        <fullName evidence="4">Glycosyl hydrolase family 43</fullName>
    </recommendedName>
</protein>
<accession>A0ABY5DSD8</accession>
<dbReference type="EMBL" id="CP098502">
    <property type="protein sequence ID" value="UTI64938.1"/>
    <property type="molecule type" value="Genomic_DNA"/>
</dbReference>
<name>A0ABY5DSD8_9ACTN</name>
<reference evidence="2 3" key="1">
    <citation type="submission" date="2022-06" db="EMBL/GenBank/DDBJ databases">
        <title>Paraconexibacter antarcticus.</title>
        <authorList>
            <person name="Kim C.S."/>
        </authorList>
    </citation>
    <scope>NUCLEOTIDE SEQUENCE [LARGE SCALE GENOMIC DNA]</scope>
    <source>
        <strain evidence="2 3">02-257</strain>
    </source>
</reference>
<evidence type="ECO:0000313" key="3">
    <source>
        <dbReference type="Proteomes" id="UP001056035"/>
    </source>
</evidence>
<feature type="chain" id="PRO_5047154637" description="Glycosyl hydrolase family 43" evidence="1">
    <location>
        <begin position="32"/>
        <end position="366"/>
    </location>
</feature>
<gene>
    <name evidence="2" type="ORF">NBH00_01725</name>
</gene>
<organism evidence="2 3">
    <name type="scientific">Paraconexibacter antarcticus</name>
    <dbReference type="NCBI Taxonomy" id="2949664"/>
    <lineage>
        <taxon>Bacteria</taxon>
        <taxon>Bacillati</taxon>
        <taxon>Actinomycetota</taxon>
        <taxon>Thermoleophilia</taxon>
        <taxon>Solirubrobacterales</taxon>
        <taxon>Paraconexibacteraceae</taxon>
        <taxon>Paraconexibacter</taxon>
    </lineage>
</organism>
<keyword evidence="3" id="KW-1185">Reference proteome</keyword>
<dbReference type="RefSeq" id="WP_254571630.1">
    <property type="nucleotide sequence ID" value="NZ_CP098502.1"/>
</dbReference>
<keyword evidence="1" id="KW-0732">Signal</keyword>
<proteinExistence type="predicted"/>
<evidence type="ECO:0008006" key="4">
    <source>
        <dbReference type="Google" id="ProtNLM"/>
    </source>
</evidence>